<feature type="transmembrane region" description="Helical" evidence="1">
    <location>
        <begin position="51"/>
        <end position="67"/>
    </location>
</feature>
<keyword evidence="1" id="KW-0812">Transmembrane</keyword>
<feature type="transmembrane region" description="Helical" evidence="1">
    <location>
        <begin position="79"/>
        <end position="101"/>
    </location>
</feature>
<keyword evidence="3" id="KW-1185">Reference proteome</keyword>
<dbReference type="KEGG" id="lgn:ABM34_11540"/>
<reference evidence="3" key="1">
    <citation type="submission" date="2015-07" db="EMBL/GenBank/DDBJ databases">
        <title>Lactobacillus ginsenosidimutans/EMML 3141/ whole genome sequencing.</title>
        <authorList>
            <person name="Kim M.K."/>
            <person name="Im W.-T."/>
            <person name="Srinivasan S."/>
            <person name="Lee J.-J."/>
        </authorList>
    </citation>
    <scope>NUCLEOTIDE SEQUENCE [LARGE SCALE GENOMIC DNA]</scope>
    <source>
        <strain evidence="3">EMML 3041</strain>
    </source>
</reference>
<dbReference type="EMBL" id="CP012034">
    <property type="protein sequence ID" value="AKP68104.1"/>
    <property type="molecule type" value="Genomic_DNA"/>
</dbReference>
<protein>
    <submittedName>
        <fullName evidence="2">Uncharacterized protein</fullName>
    </submittedName>
</protein>
<proteinExistence type="predicted"/>
<keyword evidence="1" id="KW-1133">Transmembrane helix</keyword>
<sequence length="160" mass="18097">MAKKIVDERLQKFQGKISKEIINILVPFLILDIIYKSDISHVSFQNYSTELYILGAIPIYMIFRYIASGNSIGHISKISIVISLFSVAGIITIVGGVTNFYNYGRYYQNVGIGYFVATLVIMFISSAILSAIIMAAIFIPINLRQKQINKKLDQEENYNK</sequence>
<evidence type="ECO:0000256" key="1">
    <source>
        <dbReference type="SAM" id="Phobius"/>
    </source>
</evidence>
<evidence type="ECO:0000313" key="3">
    <source>
        <dbReference type="Proteomes" id="UP000036106"/>
    </source>
</evidence>
<accession>A0A0H4QI49</accession>
<feature type="transmembrane region" description="Helical" evidence="1">
    <location>
        <begin position="113"/>
        <end position="141"/>
    </location>
</feature>
<dbReference type="RefSeq" id="WP_048705889.1">
    <property type="nucleotide sequence ID" value="NZ_CP012034.1"/>
</dbReference>
<organism evidence="2 3">
    <name type="scientific">Companilactobacillus ginsenosidimutans</name>
    <dbReference type="NCBI Taxonomy" id="1007676"/>
    <lineage>
        <taxon>Bacteria</taxon>
        <taxon>Bacillati</taxon>
        <taxon>Bacillota</taxon>
        <taxon>Bacilli</taxon>
        <taxon>Lactobacillales</taxon>
        <taxon>Lactobacillaceae</taxon>
        <taxon>Companilactobacillus</taxon>
    </lineage>
</organism>
<dbReference type="Proteomes" id="UP000036106">
    <property type="component" value="Chromosome"/>
</dbReference>
<dbReference type="Pfam" id="PF20563">
    <property type="entry name" value="DUF6773"/>
    <property type="match status" value="1"/>
</dbReference>
<dbReference type="InterPro" id="IPR046664">
    <property type="entry name" value="DUF6773"/>
</dbReference>
<dbReference type="AlphaFoldDB" id="A0A0H4QI49"/>
<dbReference type="PATRIC" id="fig|1007676.4.peg.2332"/>
<keyword evidence="1" id="KW-0472">Membrane</keyword>
<gene>
    <name evidence="2" type="ORF">ABM34_11540</name>
</gene>
<feature type="transmembrane region" description="Helical" evidence="1">
    <location>
        <begin position="21"/>
        <end position="39"/>
    </location>
</feature>
<evidence type="ECO:0000313" key="2">
    <source>
        <dbReference type="EMBL" id="AKP68104.1"/>
    </source>
</evidence>
<name>A0A0H4QI49_9LACO</name>